<accession>A0A920CD26</accession>
<keyword evidence="4" id="KW-0732">Signal</keyword>
<proteinExistence type="inferred from homology"/>
<keyword evidence="8" id="KW-1185">Reference proteome</keyword>
<comment type="caution">
    <text evidence="7">The sequence shown here is derived from an EMBL/GenBank/DDBJ whole genome shotgun (WGS) entry which is preliminary data.</text>
</comment>
<evidence type="ECO:0000256" key="6">
    <source>
        <dbReference type="SAM" id="MobiDB-lite"/>
    </source>
</evidence>
<evidence type="ECO:0000256" key="5">
    <source>
        <dbReference type="SAM" id="Coils"/>
    </source>
</evidence>
<comment type="subcellular location">
    <subcellularLocation>
        <location evidence="1">Cell envelope</location>
    </subcellularLocation>
</comment>
<evidence type="ECO:0000313" key="7">
    <source>
        <dbReference type="EMBL" id="GIO35140.1"/>
    </source>
</evidence>
<dbReference type="PANTHER" id="PTHR43649:SF31">
    <property type="entry name" value="SN-GLYCEROL-3-PHOSPHATE-BINDING PERIPLASMIC PROTEIN UGPB"/>
    <property type="match status" value="1"/>
</dbReference>
<dbReference type="Gene3D" id="3.40.190.10">
    <property type="entry name" value="Periplasmic binding protein-like II"/>
    <property type="match status" value="1"/>
</dbReference>
<comment type="similarity">
    <text evidence="2">Belongs to the bacterial solute-binding protein 1 family.</text>
</comment>
<feature type="compositionally biased region" description="Basic and acidic residues" evidence="6">
    <location>
        <begin position="461"/>
        <end position="475"/>
    </location>
</feature>
<evidence type="ECO:0000313" key="8">
    <source>
        <dbReference type="Proteomes" id="UP000681162"/>
    </source>
</evidence>
<dbReference type="GO" id="GO:0030313">
    <property type="term" value="C:cell envelope"/>
    <property type="evidence" value="ECO:0007669"/>
    <property type="project" value="UniProtKB-SubCell"/>
</dbReference>
<name>A0A920CD26_9BACL</name>
<feature type="region of interest" description="Disordered" evidence="6">
    <location>
        <begin position="459"/>
        <end position="503"/>
    </location>
</feature>
<organism evidence="7 8">
    <name type="scientific">Paenibacillus antibioticophila</name>
    <dbReference type="NCBI Taxonomy" id="1274374"/>
    <lineage>
        <taxon>Bacteria</taxon>
        <taxon>Bacillati</taxon>
        <taxon>Bacillota</taxon>
        <taxon>Bacilli</taxon>
        <taxon>Bacillales</taxon>
        <taxon>Paenibacillaceae</taxon>
        <taxon>Paenibacillus</taxon>
    </lineage>
</organism>
<protein>
    <recommendedName>
        <fullName evidence="9">Extracellular solute-binding protein</fullName>
    </recommendedName>
</protein>
<dbReference type="EMBL" id="BORR01000001">
    <property type="protein sequence ID" value="GIO35140.1"/>
    <property type="molecule type" value="Genomic_DNA"/>
</dbReference>
<keyword evidence="5" id="KW-0175">Coiled coil</keyword>
<evidence type="ECO:0000256" key="3">
    <source>
        <dbReference type="ARBA" id="ARBA00022448"/>
    </source>
</evidence>
<dbReference type="Pfam" id="PF01547">
    <property type="entry name" value="SBP_bac_1"/>
    <property type="match status" value="1"/>
</dbReference>
<dbReference type="SUPFAM" id="SSF53850">
    <property type="entry name" value="Periplasmic binding protein-like II"/>
    <property type="match status" value="1"/>
</dbReference>
<reference evidence="7 8" key="1">
    <citation type="submission" date="2021-03" db="EMBL/GenBank/DDBJ databases">
        <title>Antimicrobial resistance genes in bacteria isolated from Japanese honey, and their potential for conferring macrolide and lincosamide resistance in the American foulbrood pathogen Paenibacillus larvae.</title>
        <authorList>
            <person name="Okamoto M."/>
            <person name="Kumagai M."/>
            <person name="Kanamori H."/>
            <person name="Takamatsu D."/>
        </authorList>
    </citation>
    <scope>NUCLEOTIDE SEQUENCE [LARGE SCALE GENOMIC DNA]</scope>
    <source>
        <strain evidence="7 8">J41TS12</strain>
    </source>
</reference>
<sequence>MLTMFSERKNRSRMRKLTIAVICGVLVLLAGCGPAPAKQSDVRRSLKVMFWDEGYFFQQYGDLFSMRYDDVDIEVVSTNSMYRSGEVIEDQYKATLDFIEEQKPDVLMVDSSSYEKMVSDGKLMELDSFITRDKYDTETIYPALIEMLKEKGAGKLYGLSPTFHGQALFYNVDLFNKYGIDPPQNNITWQEILDLARRFPTDGDADSRVYGYGAQYGMNLSNLASMISSTEGLSQVNPDTMKVTLNTDAWKRAYKLAFDAFESGSVYIPEDGGFTGGSMEEYYKSQLFLMGRMAMTIGDPYTLQNLKESSSYMKDFTPFEIGIVAGPVDPADPETSRNIFFSDIFAIRADSPNADAAWDFIKFINGEEYAKVKSRTLNGGLLSRMGYSKEYNGYSLEAFYALKPKLDQSASYERMSKIPNDFYMQFYAVQEEQLKLVQEKKKSVEEALQAMEQEGQVILDKAIKDQEANKGKEDTDSNGAESSSSSGGGISIDIVPADSTEEE</sequence>
<dbReference type="AlphaFoldDB" id="A0A920CD26"/>
<evidence type="ECO:0000256" key="1">
    <source>
        <dbReference type="ARBA" id="ARBA00004196"/>
    </source>
</evidence>
<evidence type="ECO:0000256" key="4">
    <source>
        <dbReference type="ARBA" id="ARBA00022729"/>
    </source>
</evidence>
<dbReference type="Proteomes" id="UP000681162">
    <property type="component" value="Unassembled WGS sequence"/>
</dbReference>
<evidence type="ECO:0000256" key="2">
    <source>
        <dbReference type="ARBA" id="ARBA00008520"/>
    </source>
</evidence>
<dbReference type="InterPro" id="IPR006059">
    <property type="entry name" value="SBP"/>
</dbReference>
<keyword evidence="3" id="KW-0813">Transport</keyword>
<gene>
    <name evidence="7" type="ORF">J41TS12_00010</name>
</gene>
<dbReference type="InterPro" id="IPR050490">
    <property type="entry name" value="Bact_solute-bd_prot1"/>
</dbReference>
<feature type="coiled-coil region" evidence="5">
    <location>
        <begin position="427"/>
        <end position="454"/>
    </location>
</feature>
<dbReference type="PANTHER" id="PTHR43649">
    <property type="entry name" value="ARABINOSE-BINDING PROTEIN-RELATED"/>
    <property type="match status" value="1"/>
</dbReference>
<evidence type="ECO:0008006" key="9">
    <source>
        <dbReference type="Google" id="ProtNLM"/>
    </source>
</evidence>